<sequence length="201" mass="22769">MSICKEWLTCCRENHRACDHVGNLPKNLRVIDCHLLEIIAAPPKAAYIALSYVWGSVRPNHASEFTRTVRDAIAVAKSLGYRYLWVDKHCIDQENDDDKHDQIHQMDLVYQAADLTIIAAAGSNADAGLPGVLDTPRNQQPVVEVGDVEIINSMPHPHNTILRSRWSTRAWTLQEAVLSRRRLVFTQDQTYFECGLMNCCE</sequence>
<dbReference type="Pfam" id="PF06985">
    <property type="entry name" value="HET"/>
    <property type="match status" value="1"/>
</dbReference>
<accession>A0A9P4R3J8</accession>
<feature type="non-terminal residue" evidence="2">
    <location>
        <position position="201"/>
    </location>
</feature>
<dbReference type="InterPro" id="IPR010730">
    <property type="entry name" value="HET"/>
</dbReference>
<evidence type="ECO:0000313" key="3">
    <source>
        <dbReference type="Proteomes" id="UP000799444"/>
    </source>
</evidence>
<reference evidence="2" key="1">
    <citation type="journal article" date="2020" name="Stud. Mycol.">
        <title>101 Dothideomycetes genomes: a test case for predicting lifestyles and emergence of pathogens.</title>
        <authorList>
            <person name="Haridas S."/>
            <person name="Albert R."/>
            <person name="Binder M."/>
            <person name="Bloem J."/>
            <person name="Labutti K."/>
            <person name="Salamov A."/>
            <person name="Andreopoulos B."/>
            <person name="Baker S."/>
            <person name="Barry K."/>
            <person name="Bills G."/>
            <person name="Bluhm B."/>
            <person name="Cannon C."/>
            <person name="Castanera R."/>
            <person name="Culley D."/>
            <person name="Daum C."/>
            <person name="Ezra D."/>
            <person name="Gonzalez J."/>
            <person name="Henrissat B."/>
            <person name="Kuo A."/>
            <person name="Liang C."/>
            <person name="Lipzen A."/>
            <person name="Lutzoni F."/>
            <person name="Magnuson J."/>
            <person name="Mondo S."/>
            <person name="Nolan M."/>
            <person name="Ohm R."/>
            <person name="Pangilinan J."/>
            <person name="Park H.-J."/>
            <person name="Ramirez L."/>
            <person name="Alfaro M."/>
            <person name="Sun H."/>
            <person name="Tritt A."/>
            <person name="Yoshinaga Y."/>
            <person name="Zwiers L.-H."/>
            <person name="Turgeon B."/>
            <person name="Goodwin S."/>
            <person name="Spatafora J."/>
            <person name="Crous P."/>
            <person name="Grigoriev I."/>
        </authorList>
    </citation>
    <scope>NUCLEOTIDE SEQUENCE</scope>
    <source>
        <strain evidence="2">CBS 125425</strain>
    </source>
</reference>
<organism evidence="2 3">
    <name type="scientific">Polyplosphaeria fusca</name>
    <dbReference type="NCBI Taxonomy" id="682080"/>
    <lineage>
        <taxon>Eukaryota</taxon>
        <taxon>Fungi</taxon>
        <taxon>Dikarya</taxon>
        <taxon>Ascomycota</taxon>
        <taxon>Pezizomycotina</taxon>
        <taxon>Dothideomycetes</taxon>
        <taxon>Pleosporomycetidae</taxon>
        <taxon>Pleosporales</taxon>
        <taxon>Tetraplosphaeriaceae</taxon>
        <taxon>Polyplosphaeria</taxon>
    </lineage>
</organism>
<evidence type="ECO:0000259" key="1">
    <source>
        <dbReference type="Pfam" id="PF06985"/>
    </source>
</evidence>
<feature type="domain" description="Heterokaryon incompatibility" evidence="1">
    <location>
        <begin position="47"/>
        <end position="175"/>
    </location>
</feature>
<dbReference type="OrthoDB" id="5428863at2759"/>
<dbReference type="PANTHER" id="PTHR33112:SF1">
    <property type="entry name" value="HETEROKARYON INCOMPATIBILITY DOMAIN-CONTAINING PROTEIN"/>
    <property type="match status" value="1"/>
</dbReference>
<keyword evidence="3" id="KW-1185">Reference proteome</keyword>
<protein>
    <submittedName>
        <fullName evidence="2">HET-domain-containing protein</fullName>
    </submittedName>
</protein>
<proteinExistence type="predicted"/>
<dbReference type="PANTHER" id="PTHR33112">
    <property type="entry name" value="DOMAIN PROTEIN, PUTATIVE-RELATED"/>
    <property type="match status" value="1"/>
</dbReference>
<dbReference type="AlphaFoldDB" id="A0A9P4R3J8"/>
<dbReference type="EMBL" id="ML996127">
    <property type="protein sequence ID" value="KAF2736271.1"/>
    <property type="molecule type" value="Genomic_DNA"/>
</dbReference>
<dbReference type="Proteomes" id="UP000799444">
    <property type="component" value="Unassembled WGS sequence"/>
</dbReference>
<name>A0A9P4R3J8_9PLEO</name>
<evidence type="ECO:0000313" key="2">
    <source>
        <dbReference type="EMBL" id="KAF2736271.1"/>
    </source>
</evidence>
<comment type="caution">
    <text evidence="2">The sequence shown here is derived from an EMBL/GenBank/DDBJ whole genome shotgun (WGS) entry which is preliminary data.</text>
</comment>
<gene>
    <name evidence="2" type="ORF">EJ04DRAFT_433491</name>
</gene>